<organism evidence="3 4">
    <name type="scientific">Oreochromis niloticus</name>
    <name type="common">Nile tilapia</name>
    <name type="synonym">Tilapia nilotica</name>
    <dbReference type="NCBI Taxonomy" id="8128"/>
    <lineage>
        <taxon>Eukaryota</taxon>
        <taxon>Metazoa</taxon>
        <taxon>Chordata</taxon>
        <taxon>Craniata</taxon>
        <taxon>Vertebrata</taxon>
        <taxon>Euteleostomi</taxon>
        <taxon>Actinopterygii</taxon>
        <taxon>Neopterygii</taxon>
        <taxon>Teleostei</taxon>
        <taxon>Neoteleostei</taxon>
        <taxon>Acanthomorphata</taxon>
        <taxon>Ovalentaria</taxon>
        <taxon>Cichlomorphae</taxon>
        <taxon>Cichliformes</taxon>
        <taxon>Cichlidae</taxon>
        <taxon>African cichlids</taxon>
        <taxon>Pseudocrenilabrinae</taxon>
        <taxon>Oreochromini</taxon>
        <taxon>Oreochromis</taxon>
    </lineage>
</organism>
<feature type="domain" description="Opioid growth factor receptor (OGFr) conserved" evidence="2">
    <location>
        <begin position="12"/>
        <end position="148"/>
    </location>
</feature>
<accession>A0A669EYC4</accession>
<reference evidence="4" key="1">
    <citation type="submission" date="2012-01" db="EMBL/GenBank/DDBJ databases">
        <title>The Genome Sequence of Oreochromis niloticus (Nile Tilapia).</title>
        <authorList>
            <consortium name="Broad Institute Genome Assembly Team"/>
            <consortium name="Broad Institute Sequencing Platform"/>
            <person name="Di Palma F."/>
            <person name="Johnson J."/>
            <person name="Lander E.S."/>
            <person name="Lindblad-Toh K."/>
        </authorList>
    </citation>
    <scope>NUCLEOTIDE SEQUENCE [LARGE SCALE GENOMIC DNA]</scope>
</reference>
<evidence type="ECO:0000313" key="3">
    <source>
        <dbReference type="Ensembl" id="ENSONIP00000077537.1"/>
    </source>
</evidence>
<dbReference type="PANTHER" id="PTHR14015:SF1">
    <property type="entry name" value="OPIOID GROWTH FACTOR RECEPTOR"/>
    <property type="match status" value="1"/>
</dbReference>
<protein>
    <recommendedName>
        <fullName evidence="2">Opioid growth factor receptor (OGFr) conserved domain-containing protein</fullName>
    </recommendedName>
</protein>
<dbReference type="InterPro" id="IPR039574">
    <property type="entry name" value="OGFr"/>
</dbReference>
<evidence type="ECO:0000256" key="1">
    <source>
        <dbReference type="ARBA" id="ARBA00010365"/>
    </source>
</evidence>
<dbReference type="PANTHER" id="PTHR14015">
    <property type="entry name" value="OPIOID GROWTH FACTOR RECEPTOR OGFR ZETA-TYPE OPIOID RECEPTOR"/>
    <property type="match status" value="1"/>
</dbReference>
<reference evidence="3" key="2">
    <citation type="submission" date="2025-08" db="UniProtKB">
        <authorList>
            <consortium name="Ensembl"/>
        </authorList>
    </citation>
    <scope>IDENTIFICATION</scope>
</reference>
<dbReference type="GeneTree" id="ENSGT00390000018730"/>
<dbReference type="AlphaFoldDB" id="A0A669EYC4"/>
<sequence length="257" mass="29716">MSYTLIEVQCFLQDFLNHSIAKENLLKSYKLMLDFYGIVLCDEKTGEVRRAEHWEERFHNLNSHTHNNLCITRILKCLGNLGYPHYQAPLVYFFLEETLVNGQLPNIRDSVLSYFLFAVLNKTQCRNLIKYAYLNYEPKDEFVWCPKKIKKLWSMQSKAAKEDAADSLGSQEDTLISDIEAQEEENLSADELLFISFAYLNYKPNDGFVWFQRKIQNVVVRDAQAQKETLNLNSDFYAALLPGTTSEGYASPSGTED</sequence>
<name>A0A669EYC4_ORENI</name>
<dbReference type="GO" id="GO:0016020">
    <property type="term" value="C:membrane"/>
    <property type="evidence" value="ECO:0007669"/>
    <property type="project" value="InterPro"/>
</dbReference>
<evidence type="ECO:0000259" key="2">
    <source>
        <dbReference type="Pfam" id="PF04664"/>
    </source>
</evidence>
<dbReference type="Pfam" id="PF04664">
    <property type="entry name" value="OGFr_N"/>
    <property type="match status" value="1"/>
</dbReference>
<keyword evidence="4" id="KW-1185">Reference proteome</keyword>
<comment type="similarity">
    <text evidence="1">Belongs to the opioid growth factor receptor family.</text>
</comment>
<dbReference type="InterPro" id="IPR006757">
    <property type="entry name" value="OGF_rcpt"/>
</dbReference>
<reference evidence="3" key="3">
    <citation type="submission" date="2025-09" db="UniProtKB">
        <authorList>
            <consortium name="Ensembl"/>
        </authorList>
    </citation>
    <scope>IDENTIFICATION</scope>
</reference>
<dbReference type="Ensembl" id="ENSONIT00000088164.1">
    <property type="protein sequence ID" value="ENSONIP00000077537.1"/>
    <property type="gene ID" value="ENSONIG00000038101.1"/>
</dbReference>
<evidence type="ECO:0000313" key="4">
    <source>
        <dbReference type="Proteomes" id="UP000005207"/>
    </source>
</evidence>
<proteinExistence type="inferred from homology"/>
<dbReference type="GO" id="GO:0140625">
    <property type="term" value="F:opioid growth factor receptor activity"/>
    <property type="evidence" value="ECO:0007669"/>
    <property type="project" value="InterPro"/>
</dbReference>
<dbReference type="InParanoid" id="A0A669EYC4"/>
<dbReference type="Proteomes" id="UP000005207">
    <property type="component" value="Linkage group LG5"/>
</dbReference>